<protein>
    <submittedName>
        <fullName evidence="1">Uncharacterized protein</fullName>
    </submittedName>
</protein>
<gene>
    <name evidence="1" type="ORF">METZ01_LOCUS434219</name>
</gene>
<name>A0A382YEV2_9ZZZZ</name>
<reference evidence="1" key="1">
    <citation type="submission" date="2018-05" db="EMBL/GenBank/DDBJ databases">
        <authorList>
            <person name="Lanie J.A."/>
            <person name="Ng W.-L."/>
            <person name="Kazmierczak K.M."/>
            <person name="Andrzejewski T.M."/>
            <person name="Davidsen T.M."/>
            <person name="Wayne K.J."/>
            <person name="Tettelin H."/>
            <person name="Glass J.I."/>
            <person name="Rusch D."/>
            <person name="Podicherti R."/>
            <person name="Tsui H.-C.T."/>
            <person name="Winkler M.E."/>
        </authorList>
    </citation>
    <scope>NUCLEOTIDE SEQUENCE</scope>
</reference>
<sequence>MRYLIIIALLLITLPGISAEDWSSDLNCPDRVYIYDQSLGKTVCKSPVEEVVEEIQVVEEGCIVTEETETEKWWTDKDRAGVCAKPCDPCEEEMAEPEIAELEVIKPEVVEPEVIEPEEVVEPEVVEKETVNIHDDMPIIKIDKVEEVIVEEEVVEEVVEEPKVNIHDDMPAVPV</sequence>
<evidence type="ECO:0000313" key="1">
    <source>
        <dbReference type="EMBL" id="SVD81365.1"/>
    </source>
</evidence>
<proteinExistence type="predicted"/>
<dbReference type="EMBL" id="UINC01174975">
    <property type="protein sequence ID" value="SVD81365.1"/>
    <property type="molecule type" value="Genomic_DNA"/>
</dbReference>
<feature type="non-terminal residue" evidence="1">
    <location>
        <position position="175"/>
    </location>
</feature>
<dbReference type="AlphaFoldDB" id="A0A382YEV2"/>
<accession>A0A382YEV2</accession>
<organism evidence="1">
    <name type="scientific">marine metagenome</name>
    <dbReference type="NCBI Taxonomy" id="408172"/>
    <lineage>
        <taxon>unclassified sequences</taxon>
        <taxon>metagenomes</taxon>
        <taxon>ecological metagenomes</taxon>
    </lineage>
</organism>